<name>A0ABD2MLR3_9CUCU</name>
<reference evidence="1 2" key="1">
    <citation type="journal article" date="2021" name="BMC Biol.">
        <title>Horizontally acquired antibacterial genes associated with adaptive radiation of ladybird beetles.</title>
        <authorList>
            <person name="Li H.S."/>
            <person name="Tang X.F."/>
            <person name="Huang Y.H."/>
            <person name="Xu Z.Y."/>
            <person name="Chen M.L."/>
            <person name="Du X.Y."/>
            <person name="Qiu B.Y."/>
            <person name="Chen P.T."/>
            <person name="Zhang W."/>
            <person name="Slipinski A."/>
            <person name="Escalona H.E."/>
            <person name="Waterhouse R.M."/>
            <person name="Zwick A."/>
            <person name="Pang H."/>
        </authorList>
    </citation>
    <scope>NUCLEOTIDE SEQUENCE [LARGE SCALE GENOMIC DNA]</scope>
    <source>
        <strain evidence="1">SYSU2018</strain>
    </source>
</reference>
<protein>
    <submittedName>
        <fullName evidence="1">Uncharacterized protein</fullName>
    </submittedName>
</protein>
<dbReference type="Proteomes" id="UP001516400">
    <property type="component" value="Unassembled WGS sequence"/>
</dbReference>
<comment type="caution">
    <text evidence="1">The sequence shown here is derived from an EMBL/GenBank/DDBJ whole genome shotgun (WGS) entry which is preliminary data.</text>
</comment>
<evidence type="ECO:0000313" key="2">
    <source>
        <dbReference type="Proteomes" id="UP001516400"/>
    </source>
</evidence>
<evidence type="ECO:0000313" key="1">
    <source>
        <dbReference type="EMBL" id="KAL3267280.1"/>
    </source>
</evidence>
<proteinExistence type="predicted"/>
<keyword evidence="2" id="KW-1185">Reference proteome</keyword>
<dbReference type="EMBL" id="JABFTP020000001">
    <property type="protein sequence ID" value="KAL3267280.1"/>
    <property type="molecule type" value="Genomic_DNA"/>
</dbReference>
<gene>
    <name evidence="1" type="ORF">HHI36_011411</name>
</gene>
<accession>A0ABD2MLR3</accession>
<dbReference type="AlphaFoldDB" id="A0ABD2MLR3"/>
<sequence length="167" mass="19429">MIKTEKNNAWNLHCQQIETLIGRERCSEVWKFIRSLKSSHKDKVHISIIEPEEWKDHYANLFNNSGEEYRDESTKKNIRVQDEKVEIGVETTKKVVMSMKTGKSSVPEGIYTEMLKNGSEKLFERLTYVINECLNGHPVPEQWKVAHITLIHKKGTHEIATTTGEYQ</sequence>
<organism evidence="1 2">
    <name type="scientific">Cryptolaemus montrouzieri</name>
    <dbReference type="NCBI Taxonomy" id="559131"/>
    <lineage>
        <taxon>Eukaryota</taxon>
        <taxon>Metazoa</taxon>
        <taxon>Ecdysozoa</taxon>
        <taxon>Arthropoda</taxon>
        <taxon>Hexapoda</taxon>
        <taxon>Insecta</taxon>
        <taxon>Pterygota</taxon>
        <taxon>Neoptera</taxon>
        <taxon>Endopterygota</taxon>
        <taxon>Coleoptera</taxon>
        <taxon>Polyphaga</taxon>
        <taxon>Cucujiformia</taxon>
        <taxon>Coccinelloidea</taxon>
        <taxon>Coccinellidae</taxon>
        <taxon>Scymninae</taxon>
        <taxon>Scymnini</taxon>
        <taxon>Cryptolaemus</taxon>
    </lineage>
</organism>